<feature type="compositionally biased region" description="Polar residues" evidence="1">
    <location>
        <begin position="34"/>
        <end position="44"/>
    </location>
</feature>
<name>A0A242MTD5_CABSO</name>
<dbReference type="AlphaFoldDB" id="A0A242MTD5"/>
<comment type="caution">
    <text evidence="2">The sequence shown here is derived from an EMBL/GenBank/DDBJ whole genome shotgun (WGS) entry which is preliminary data.</text>
</comment>
<dbReference type="EMBL" id="NBTY01000082">
    <property type="protein sequence ID" value="OTP74528.1"/>
    <property type="molecule type" value="Genomic_DNA"/>
</dbReference>
<sequence length="44" mass="4699">MLRALRALRGKSGKRQNAGIDRSRAVASKPKKTQGPSNNTVAHA</sequence>
<gene>
    <name evidence="2" type="ORF">PAMC26510_16085</name>
</gene>
<protein>
    <submittedName>
        <fullName evidence="2">Uncharacterized protein</fullName>
    </submittedName>
</protein>
<feature type="region of interest" description="Disordered" evidence="1">
    <location>
        <begin position="1"/>
        <end position="44"/>
    </location>
</feature>
<evidence type="ECO:0000313" key="2">
    <source>
        <dbReference type="EMBL" id="OTP74528.1"/>
    </source>
</evidence>
<reference evidence="2 3" key="1">
    <citation type="submission" date="2017-03" db="EMBL/GenBank/DDBJ databases">
        <title>Genome analysis of strain PAMC 26510.</title>
        <authorList>
            <person name="Oh H.-M."/>
            <person name="Yang J.-A."/>
        </authorList>
    </citation>
    <scope>NUCLEOTIDE SEQUENCE [LARGE SCALE GENOMIC DNA]</scope>
    <source>
        <strain evidence="2 3">PAMC 26510</strain>
    </source>
</reference>
<organism evidence="2 3">
    <name type="scientific">Caballeronia sordidicola</name>
    <name type="common">Burkholderia sordidicola</name>
    <dbReference type="NCBI Taxonomy" id="196367"/>
    <lineage>
        <taxon>Bacteria</taxon>
        <taxon>Pseudomonadati</taxon>
        <taxon>Pseudomonadota</taxon>
        <taxon>Betaproteobacteria</taxon>
        <taxon>Burkholderiales</taxon>
        <taxon>Burkholderiaceae</taxon>
        <taxon>Caballeronia</taxon>
    </lineage>
</organism>
<accession>A0A242MTD5</accession>
<evidence type="ECO:0000256" key="1">
    <source>
        <dbReference type="SAM" id="MobiDB-lite"/>
    </source>
</evidence>
<proteinExistence type="predicted"/>
<evidence type="ECO:0000313" key="3">
    <source>
        <dbReference type="Proteomes" id="UP000194546"/>
    </source>
</evidence>
<dbReference type="Proteomes" id="UP000194546">
    <property type="component" value="Unassembled WGS sequence"/>
</dbReference>
<feature type="compositionally biased region" description="Basic residues" evidence="1">
    <location>
        <begin position="1"/>
        <end position="14"/>
    </location>
</feature>